<keyword evidence="7" id="KW-0663">Pyridoxal phosphate</keyword>
<evidence type="ECO:0000256" key="2">
    <source>
        <dbReference type="ARBA" id="ARBA00004948"/>
    </source>
</evidence>
<evidence type="ECO:0000256" key="8">
    <source>
        <dbReference type="ARBA" id="ARBA00022977"/>
    </source>
</evidence>
<reference evidence="13 14" key="1">
    <citation type="submission" date="2019-04" db="EMBL/GenBank/DDBJ databases">
        <title>Psychroflexus halotolerans sp. nov., isolated from a marine solar saltern.</title>
        <authorList>
            <person name="Feng X."/>
        </authorList>
    </citation>
    <scope>NUCLEOTIDE SEQUENCE [LARGE SCALE GENOMIC DNA]</scope>
    <source>
        <strain evidence="13 14">WDS2C27</strain>
    </source>
</reference>
<keyword evidence="5" id="KW-0808">Transferase</keyword>
<comment type="pathway">
    <text evidence="2">Cofactor biosynthesis; thiamine diphosphate biosynthesis.</text>
</comment>
<dbReference type="GO" id="GO:0009228">
    <property type="term" value="P:thiamine biosynthetic process"/>
    <property type="evidence" value="ECO:0007669"/>
    <property type="project" value="UniProtKB-KW"/>
</dbReference>
<dbReference type="Proteomes" id="UP000306552">
    <property type="component" value="Unassembled WGS sequence"/>
</dbReference>
<dbReference type="AlphaFoldDB" id="A0A4U5TRZ4"/>
<name>A0A4U5TRZ4_9FLAO</name>
<evidence type="ECO:0000256" key="5">
    <source>
        <dbReference type="ARBA" id="ARBA00022679"/>
    </source>
</evidence>
<dbReference type="Pfam" id="PF09084">
    <property type="entry name" value="NMT1"/>
    <property type="match status" value="1"/>
</dbReference>
<evidence type="ECO:0000256" key="7">
    <source>
        <dbReference type="ARBA" id="ARBA00022898"/>
    </source>
</evidence>
<proteinExistence type="inferred from homology"/>
<dbReference type="SUPFAM" id="SSF53850">
    <property type="entry name" value="Periplasmic binding protein-like II"/>
    <property type="match status" value="1"/>
</dbReference>
<keyword evidence="8" id="KW-0784">Thiamine biosynthesis</keyword>
<keyword evidence="9" id="KW-0408">Iron</keyword>
<comment type="caution">
    <text evidence="13">The sequence shown here is derived from an EMBL/GenBank/DDBJ whole genome shotgun (WGS) entry which is preliminary data.</text>
</comment>
<dbReference type="OrthoDB" id="9815602at2"/>
<evidence type="ECO:0000313" key="14">
    <source>
        <dbReference type="Proteomes" id="UP000306552"/>
    </source>
</evidence>
<dbReference type="GO" id="GO:0016740">
    <property type="term" value="F:transferase activity"/>
    <property type="evidence" value="ECO:0007669"/>
    <property type="project" value="UniProtKB-KW"/>
</dbReference>
<keyword evidence="14" id="KW-1185">Reference proteome</keyword>
<dbReference type="InterPro" id="IPR015168">
    <property type="entry name" value="SsuA/THI5"/>
</dbReference>
<organism evidence="13 14">
    <name type="scientific">Mesohalobacter halotolerans</name>
    <dbReference type="NCBI Taxonomy" id="1883405"/>
    <lineage>
        <taxon>Bacteria</taxon>
        <taxon>Pseudomonadati</taxon>
        <taxon>Bacteroidota</taxon>
        <taxon>Flavobacteriia</taxon>
        <taxon>Flavobacteriales</taxon>
        <taxon>Flavobacteriaceae</taxon>
        <taxon>Mesohalobacter</taxon>
    </lineage>
</organism>
<comment type="similarity">
    <text evidence="3">Belongs to the NMT1/THI5 family.</text>
</comment>
<evidence type="ECO:0000256" key="6">
    <source>
        <dbReference type="ARBA" id="ARBA00022723"/>
    </source>
</evidence>
<dbReference type="InterPro" id="IPR027939">
    <property type="entry name" value="NMT1/THI5"/>
</dbReference>
<evidence type="ECO:0000256" key="9">
    <source>
        <dbReference type="ARBA" id="ARBA00023004"/>
    </source>
</evidence>
<evidence type="ECO:0000256" key="4">
    <source>
        <dbReference type="ARBA" id="ARBA00011738"/>
    </source>
</evidence>
<sequence length="303" mass="34916">MTTLRLALDWTPNVNHIGFLISKTLGYYEAAGIKLEILNPQDDNYALTPGKKLELDKTDFAIAPTETVISLNNKRNKVEAVAVYTILQEDLSRIASLRSSKIDSPEQLDGNIYASYNARYEDHIVREMVKNAGGKGDFKIINPEKLGIWNTLLQGKADATWIFDNWEGVEAETQNIELKKFKLEDYNIPYGYSPIVLTTRKKLKANQHLYSKFIEATKKGFLYTKENLQESKEILQNHVTSHDLENIDLIKSIKWTLPYFGDELNCGKMNSYKVKTFLEWLVKHKLEQENILDQKLFTNELFN</sequence>
<comment type="catalytic activity">
    <reaction evidence="11">
        <text>N(6)-(pyridoxal phosphate)-L-lysyl-[4-amino-5-hydroxymethyl-2-methylpyrimidine phosphate synthase] + L-histidyl-[4-amino-5-hydroxymethyl-2-methylpyrimidine phosphate synthase] + 2 Fe(3+) + 4 H2O = L-lysyl-[4-amino-5-hydroxymethyl-2-methylpyrimidine phosphate synthase] + (2S)-2-amino-5-hydroxy-4-oxopentanoyl-[4-amino-5-hydroxymethyl-2-methylpyrimidine phosphate synthase] + 4-amino-2-methyl-5-(phosphooxymethyl)pyrimidine + 3-oxopropanoate + 2 Fe(2+) + 2 H(+)</text>
        <dbReference type="Rhea" id="RHEA:65756"/>
        <dbReference type="Rhea" id="RHEA-COMP:16892"/>
        <dbReference type="Rhea" id="RHEA-COMP:16893"/>
        <dbReference type="Rhea" id="RHEA-COMP:16894"/>
        <dbReference type="Rhea" id="RHEA-COMP:16895"/>
        <dbReference type="ChEBI" id="CHEBI:15377"/>
        <dbReference type="ChEBI" id="CHEBI:15378"/>
        <dbReference type="ChEBI" id="CHEBI:29033"/>
        <dbReference type="ChEBI" id="CHEBI:29034"/>
        <dbReference type="ChEBI" id="CHEBI:29969"/>
        <dbReference type="ChEBI" id="CHEBI:29979"/>
        <dbReference type="ChEBI" id="CHEBI:33190"/>
        <dbReference type="ChEBI" id="CHEBI:58354"/>
        <dbReference type="ChEBI" id="CHEBI:143915"/>
        <dbReference type="ChEBI" id="CHEBI:157692"/>
    </reaction>
    <physiologicalReaction direction="left-to-right" evidence="11">
        <dbReference type="Rhea" id="RHEA:65757"/>
    </physiologicalReaction>
</comment>
<evidence type="ECO:0000313" key="13">
    <source>
        <dbReference type="EMBL" id="TKS57050.1"/>
    </source>
</evidence>
<gene>
    <name evidence="13" type="ORF">FCN74_01105</name>
</gene>
<dbReference type="RefSeq" id="WP_138930754.1">
    <property type="nucleotide sequence ID" value="NZ_SWMU01000001.1"/>
</dbReference>
<evidence type="ECO:0000256" key="3">
    <source>
        <dbReference type="ARBA" id="ARBA00009406"/>
    </source>
</evidence>
<comment type="subunit">
    <text evidence="4">Homodimer.</text>
</comment>
<keyword evidence="6" id="KW-0479">Metal-binding</keyword>
<protein>
    <recommendedName>
        <fullName evidence="10">Thiamine pyrimidine synthase</fullName>
    </recommendedName>
</protein>
<feature type="domain" description="SsuA/THI5-like" evidence="12">
    <location>
        <begin position="13"/>
        <end position="227"/>
    </location>
</feature>
<dbReference type="PANTHER" id="PTHR31528:SF1">
    <property type="entry name" value="4-AMINO-5-HYDROXYMETHYL-2-METHYLPYRIMIDINE PHOSPHATE SYNTHASE THI11-RELATED"/>
    <property type="match status" value="1"/>
</dbReference>
<evidence type="ECO:0000256" key="11">
    <source>
        <dbReference type="ARBA" id="ARBA00048179"/>
    </source>
</evidence>
<dbReference type="PANTHER" id="PTHR31528">
    <property type="entry name" value="4-AMINO-5-HYDROXYMETHYL-2-METHYLPYRIMIDINE PHOSPHATE SYNTHASE THI11-RELATED"/>
    <property type="match status" value="1"/>
</dbReference>
<accession>A0A4U5TRZ4</accession>
<dbReference type="GO" id="GO:0046872">
    <property type="term" value="F:metal ion binding"/>
    <property type="evidence" value="ECO:0007669"/>
    <property type="project" value="UniProtKB-KW"/>
</dbReference>
<evidence type="ECO:0000256" key="1">
    <source>
        <dbReference type="ARBA" id="ARBA00003469"/>
    </source>
</evidence>
<evidence type="ECO:0000259" key="12">
    <source>
        <dbReference type="Pfam" id="PF09084"/>
    </source>
</evidence>
<comment type="function">
    <text evidence="1">Responsible for the formation of the pyrimidine heterocycle in the thiamine biosynthesis pathway. Catalyzes the formation of hydroxymethylpyrimidine phosphate (HMP-P) from histidine and pyridoxal phosphate (PLP). The protein uses PLP and the active site histidine to form HMP-P, generating an inactive enzyme. The enzyme can only undergo a single turnover, which suggests it is a suicide enzyme.</text>
</comment>
<evidence type="ECO:0000256" key="10">
    <source>
        <dbReference type="ARBA" id="ARBA00033171"/>
    </source>
</evidence>
<dbReference type="Gene3D" id="3.40.190.10">
    <property type="entry name" value="Periplasmic binding protein-like II"/>
    <property type="match status" value="2"/>
</dbReference>
<dbReference type="EMBL" id="SWMU01000001">
    <property type="protein sequence ID" value="TKS57050.1"/>
    <property type="molecule type" value="Genomic_DNA"/>
</dbReference>